<feature type="signal peptide" evidence="1">
    <location>
        <begin position="1"/>
        <end position="20"/>
    </location>
</feature>
<proteinExistence type="predicted"/>
<keyword evidence="1" id="KW-0732">Signal</keyword>
<dbReference type="STRING" id="1963862.B4O97_04675"/>
<feature type="chain" id="PRO_5010995990" description="DUF3996 domain-containing protein" evidence="1">
    <location>
        <begin position="21"/>
        <end position="151"/>
    </location>
</feature>
<evidence type="ECO:0000313" key="2">
    <source>
        <dbReference type="EMBL" id="ORC36922.1"/>
    </source>
</evidence>
<reference evidence="2 3" key="1">
    <citation type="submission" date="2017-03" db="EMBL/GenBank/DDBJ databases">
        <title>Draft Genome sequence of Marispirochaeta sp. strain JC444.</title>
        <authorList>
            <person name="Shivani Y."/>
            <person name="Subhash Y."/>
            <person name="Sasikala C."/>
            <person name="Ramana C."/>
        </authorList>
    </citation>
    <scope>NUCLEOTIDE SEQUENCE [LARGE SCALE GENOMIC DNA]</scope>
    <source>
        <strain evidence="2 3">JC444</strain>
    </source>
</reference>
<sequence>MRRNLLILLVLLIFALPAAASDIGAGIIIGEPTGLSFSLNNQFVLGAAWSFREYVHLHGDYIFLRNGIEKIEEEIAKPFGWYLGGGAKVRIFTRDKDTDDSAVGLGLRIPVGVTFYPAEKIELFLELAPGIALFPDTEGDLDGGIGIRYHF</sequence>
<dbReference type="InterPro" id="IPR016489">
    <property type="entry name" value="BAPKO_0422-like"/>
</dbReference>
<evidence type="ECO:0000313" key="3">
    <source>
        <dbReference type="Proteomes" id="UP000192343"/>
    </source>
</evidence>
<comment type="caution">
    <text evidence="2">The sequence shown here is derived from an EMBL/GenBank/DDBJ whole genome shotgun (WGS) entry which is preliminary data.</text>
</comment>
<keyword evidence="3" id="KW-1185">Reference proteome</keyword>
<gene>
    <name evidence="2" type="ORF">B4O97_04675</name>
</gene>
<dbReference type="OrthoDB" id="371135at2"/>
<accession>A0A1Y1S0P4</accession>
<organism evidence="2 3">
    <name type="scientific">Marispirochaeta aestuarii</name>
    <dbReference type="NCBI Taxonomy" id="1963862"/>
    <lineage>
        <taxon>Bacteria</taxon>
        <taxon>Pseudomonadati</taxon>
        <taxon>Spirochaetota</taxon>
        <taxon>Spirochaetia</taxon>
        <taxon>Spirochaetales</taxon>
        <taxon>Spirochaetaceae</taxon>
        <taxon>Marispirochaeta</taxon>
    </lineage>
</organism>
<dbReference type="Proteomes" id="UP000192343">
    <property type="component" value="Unassembled WGS sequence"/>
</dbReference>
<protein>
    <recommendedName>
        <fullName evidence="4">DUF3996 domain-containing protein</fullName>
    </recommendedName>
</protein>
<dbReference type="Pfam" id="PF13161">
    <property type="entry name" value="DUF3996"/>
    <property type="match status" value="1"/>
</dbReference>
<evidence type="ECO:0000256" key="1">
    <source>
        <dbReference type="SAM" id="SignalP"/>
    </source>
</evidence>
<dbReference type="AlphaFoldDB" id="A0A1Y1S0P4"/>
<dbReference type="RefSeq" id="WP_083048782.1">
    <property type="nucleotide sequence ID" value="NZ_CAXXQO010000003.1"/>
</dbReference>
<name>A0A1Y1S0P4_9SPIO</name>
<dbReference type="EMBL" id="MWQY01000004">
    <property type="protein sequence ID" value="ORC36922.1"/>
    <property type="molecule type" value="Genomic_DNA"/>
</dbReference>
<evidence type="ECO:0008006" key="4">
    <source>
        <dbReference type="Google" id="ProtNLM"/>
    </source>
</evidence>